<keyword evidence="1" id="KW-1133">Transmembrane helix</keyword>
<keyword evidence="1" id="KW-0472">Membrane</keyword>
<feature type="transmembrane region" description="Helical" evidence="1">
    <location>
        <begin position="69"/>
        <end position="90"/>
    </location>
</feature>
<dbReference type="Proteomes" id="UP000189670">
    <property type="component" value="Unassembled WGS sequence"/>
</dbReference>
<evidence type="ECO:0008006" key="4">
    <source>
        <dbReference type="Google" id="ProtNLM"/>
    </source>
</evidence>
<name>A0A1V1P8Z2_9BACT</name>
<evidence type="ECO:0000256" key="1">
    <source>
        <dbReference type="SAM" id="Phobius"/>
    </source>
</evidence>
<dbReference type="EMBL" id="ATBP01000291">
    <property type="protein sequence ID" value="ETR71280.1"/>
    <property type="molecule type" value="Genomic_DNA"/>
</dbReference>
<organism evidence="2 3">
    <name type="scientific">Candidatus Magnetoglobus multicellularis str. Araruama</name>
    <dbReference type="NCBI Taxonomy" id="890399"/>
    <lineage>
        <taxon>Bacteria</taxon>
        <taxon>Pseudomonadati</taxon>
        <taxon>Thermodesulfobacteriota</taxon>
        <taxon>Desulfobacteria</taxon>
        <taxon>Desulfobacterales</taxon>
        <taxon>Desulfobacteraceae</taxon>
        <taxon>Candidatus Magnetoglobus</taxon>
    </lineage>
</organism>
<evidence type="ECO:0000313" key="2">
    <source>
        <dbReference type="EMBL" id="ETR71280.1"/>
    </source>
</evidence>
<protein>
    <recommendedName>
        <fullName evidence="4">t-SNARE coiled-coil homology domain-containing protein</fullName>
    </recommendedName>
</protein>
<proteinExistence type="predicted"/>
<dbReference type="Gene3D" id="3.90.20.10">
    <property type="match status" value="1"/>
</dbReference>
<accession>A0A1V1P8Z2</accession>
<reference evidence="3" key="1">
    <citation type="submission" date="2012-11" db="EMBL/GenBank/DDBJ databases">
        <authorList>
            <person name="Lucero-Rivera Y.E."/>
            <person name="Tovar-Ramirez D."/>
        </authorList>
    </citation>
    <scope>NUCLEOTIDE SEQUENCE [LARGE SCALE GENOMIC DNA]</scope>
    <source>
        <strain evidence="3">Araruama</strain>
    </source>
</reference>
<keyword evidence="1" id="KW-0812">Transmembrane</keyword>
<comment type="caution">
    <text evidence="2">The sequence shown here is derived from an EMBL/GenBank/DDBJ whole genome shotgun (WGS) entry which is preliminary data.</text>
</comment>
<evidence type="ECO:0000313" key="3">
    <source>
        <dbReference type="Proteomes" id="UP000189670"/>
    </source>
</evidence>
<dbReference type="AlphaFoldDB" id="A0A1V1P8Z2"/>
<gene>
    <name evidence="2" type="ORF">OMM_08221</name>
</gene>
<sequence length="96" mass="11276">MKLDMDRRFNESQNDTKERFARIDKRFELVDNRLDKIISTIEKLSDKIDRKDENQLNVINSNAAEQRKFTIRMFTIAISVTGISVMGLLLKMLKIV</sequence>